<feature type="region of interest" description="Disordered" evidence="2">
    <location>
        <begin position="194"/>
        <end position="264"/>
    </location>
</feature>
<dbReference type="EMBL" id="JARK01001404">
    <property type="protein sequence ID" value="EYC08031.1"/>
    <property type="molecule type" value="Genomic_DNA"/>
</dbReference>
<comment type="caution">
    <text evidence="4">The sequence shown here is derived from an EMBL/GenBank/DDBJ whole genome shotgun (WGS) entry which is preliminary data.</text>
</comment>
<feature type="compositionally biased region" description="Basic residues" evidence="2">
    <location>
        <begin position="446"/>
        <end position="458"/>
    </location>
</feature>
<dbReference type="InterPro" id="IPR001878">
    <property type="entry name" value="Znf_CCHC"/>
</dbReference>
<feature type="compositionally biased region" description="Basic residues" evidence="2">
    <location>
        <begin position="239"/>
        <end position="259"/>
    </location>
</feature>
<feature type="compositionally biased region" description="Basic residues" evidence="2">
    <location>
        <begin position="331"/>
        <end position="348"/>
    </location>
</feature>
<dbReference type="Pfam" id="PF00098">
    <property type="entry name" value="zf-CCHC"/>
    <property type="match status" value="1"/>
</dbReference>
<dbReference type="InterPro" id="IPR036875">
    <property type="entry name" value="Znf_CCHC_sf"/>
</dbReference>
<dbReference type="GO" id="GO:0004190">
    <property type="term" value="F:aspartic-type endopeptidase activity"/>
    <property type="evidence" value="ECO:0007669"/>
    <property type="project" value="InterPro"/>
</dbReference>
<keyword evidence="1" id="KW-0863">Zinc-finger</keyword>
<name>A0A016TZ48_9BILA</name>
<dbReference type="GO" id="GO:0005737">
    <property type="term" value="C:cytoplasm"/>
    <property type="evidence" value="ECO:0007669"/>
    <property type="project" value="UniProtKB-ARBA"/>
</dbReference>
<dbReference type="GO" id="GO:0003676">
    <property type="term" value="F:nucleic acid binding"/>
    <property type="evidence" value="ECO:0007669"/>
    <property type="project" value="InterPro"/>
</dbReference>
<sequence length="469" mass="51396">MKCYNCNKLGHLRRDCRNRKVAEKTAEKDEHSQGSSGTAKMFTASLSKWICGSVGKVKGHDELVGRQTVTNVRLLGLTRKALLDTGSQISIIPLGMFQASLATGFNLDTDVEEISINHRNPVYDASGNKMSFKGAVRLTLQLENGVKRRIALFVMAGGDGMVVLGTNALAKLGIGPTSTSGVLMTAEKAINEAAGKTSTTVRQTQRRRRWKQQSDVAQPPNSSSLAGAKLIRVGEGVGKHGKSHAAVKLSQGRRRRKQREKAAPVSATVLPTNRMSVPAAGTACSKCRRFPEMRMGEVNASGKLSVTKSSAGASLLRAGEVDKGSEIMQPRKSRANRGRPRRAPQKKRGQSDRILCSRTLLVTTEQLRLRCARDISGQMDEVRDEERRHLFVQVNNETTATSRLMSPSKDATRRPRREDARGSLQPRGTADSTPPQENTQPLNGRRQTHWQGPRRRKQLHEATTAPKSN</sequence>
<dbReference type="AlphaFoldDB" id="A0A016TZ48"/>
<reference evidence="5" key="1">
    <citation type="journal article" date="2015" name="Nat. Genet.">
        <title>The genome and transcriptome of the zoonotic hookworm Ancylostoma ceylanicum identify infection-specific gene families.</title>
        <authorList>
            <person name="Schwarz E.M."/>
            <person name="Hu Y."/>
            <person name="Antoshechkin I."/>
            <person name="Miller M.M."/>
            <person name="Sternberg P.W."/>
            <person name="Aroian R.V."/>
        </authorList>
    </citation>
    <scope>NUCLEOTIDE SEQUENCE</scope>
    <source>
        <strain evidence="5">HY135</strain>
    </source>
</reference>
<feature type="compositionally biased region" description="Basic and acidic residues" evidence="2">
    <location>
        <begin position="410"/>
        <end position="421"/>
    </location>
</feature>
<keyword evidence="5" id="KW-1185">Reference proteome</keyword>
<dbReference type="GO" id="GO:0019899">
    <property type="term" value="F:enzyme binding"/>
    <property type="evidence" value="ECO:0007669"/>
    <property type="project" value="UniProtKB-ARBA"/>
</dbReference>
<protein>
    <recommendedName>
        <fullName evidence="3">CCHC-type domain-containing protein</fullName>
    </recommendedName>
</protein>
<evidence type="ECO:0000256" key="2">
    <source>
        <dbReference type="SAM" id="MobiDB-lite"/>
    </source>
</evidence>
<dbReference type="InterPro" id="IPR001969">
    <property type="entry name" value="Aspartic_peptidase_AS"/>
</dbReference>
<dbReference type="GO" id="GO:0008270">
    <property type="term" value="F:zinc ion binding"/>
    <property type="evidence" value="ECO:0007669"/>
    <property type="project" value="UniProtKB-KW"/>
</dbReference>
<evidence type="ECO:0000313" key="4">
    <source>
        <dbReference type="EMBL" id="EYC08031.1"/>
    </source>
</evidence>
<proteinExistence type="predicted"/>
<dbReference type="InterPro" id="IPR021109">
    <property type="entry name" value="Peptidase_aspartic_dom_sf"/>
</dbReference>
<dbReference type="SMART" id="SM00343">
    <property type="entry name" value="ZnF_C2HC"/>
    <property type="match status" value="1"/>
</dbReference>
<dbReference type="SUPFAM" id="SSF57756">
    <property type="entry name" value="Retrovirus zinc finger-like domains"/>
    <property type="match status" value="1"/>
</dbReference>
<dbReference type="Proteomes" id="UP000024635">
    <property type="component" value="Unassembled WGS sequence"/>
</dbReference>
<feature type="domain" description="CCHC-type" evidence="3">
    <location>
        <begin position="2"/>
        <end position="18"/>
    </location>
</feature>
<feature type="compositionally biased region" description="Polar residues" evidence="2">
    <location>
        <begin position="214"/>
        <end position="225"/>
    </location>
</feature>
<evidence type="ECO:0000256" key="1">
    <source>
        <dbReference type="PROSITE-ProRule" id="PRU00047"/>
    </source>
</evidence>
<feature type="region of interest" description="Disordered" evidence="2">
    <location>
        <begin position="393"/>
        <end position="469"/>
    </location>
</feature>
<feature type="region of interest" description="Disordered" evidence="2">
    <location>
        <begin position="316"/>
        <end position="354"/>
    </location>
</feature>
<dbReference type="OrthoDB" id="5871389at2759"/>
<evidence type="ECO:0000259" key="3">
    <source>
        <dbReference type="PROSITE" id="PS50158"/>
    </source>
</evidence>
<evidence type="ECO:0000313" key="5">
    <source>
        <dbReference type="Proteomes" id="UP000024635"/>
    </source>
</evidence>
<dbReference type="PROSITE" id="PS00141">
    <property type="entry name" value="ASP_PROTEASE"/>
    <property type="match status" value="1"/>
</dbReference>
<dbReference type="SUPFAM" id="SSF50630">
    <property type="entry name" value="Acid proteases"/>
    <property type="match status" value="1"/>
</dbReference>
<keyword evidence="1" id="KW-0479">Metal-binding</keyword>
<gene>
    <name evidence="4" type="primary">Acey_s0068.g259</name>
    <name evidence="4" type="ORF">Y032_0068g259</name>
</gene>
<dbReference type="Gene3D" id="4.10.60.10">
    <property type="entry name" value="Zinc finger, CCHC-type"/>
    <property type="match status" value="1"/>
</dbReference>
<feature type="compositionally biased region" description="Polar residues" evidence="2">
    <location>
        <begin position="430"/>
        <end position="442"/>
    </location>
</feature>
<accession>A0A016TZ48</accession>
<keyword evidence="1" id="KW-0862">Zinc</keyword>
<dbReference type="PROSITE" id="PS50158">
    <property type="entry name" value="ZF_CCHC"/>
    <property type="match status" value="1"/>
</dbReference>
<dbReference type="GO" id="GO:0006508">
    <property type="term" value="P:proteolysis"/>
    <property type="evidence" value="ECO:0007669"/>
    <property type="project" value="InterPro"/>
</dbReference>
<feature type="compositionally biased region" description="Polar residues" evidence="2">
    <location>
        <begin position="393"/>
        <end position="405"/>
    </location>
</feature>
<organism evidence="4 5">
    <name type="scientific">Ancylostoma ceylanicum</name>
    <dbReference type="NCBI Taxonomy" id="53326"/>
    <lineage>
        <taxon>Eukaryota</taxon>
        <taxon>Metazoa</taxon>
        <taxon>Ecdysozoa</taxon>
        <taxon>Nematoda</taxon>
        <taxon>Chromadorea</taxon>
        <taxon>Rhabditida</taxon>
        <taxon>Rhabditina</taxon>
        <taxon>Rhabditomorpha</taxon>
        <taxon>Strongyloidea</taxon>
        <taxon>Ancylostomatidae</taxon>
        <taxon>Ancylostomatinae</taxon>
        <taxon>Ancylostoma</taxon>
    </lineage>
</organism>